<dbReference type="Proteomes" id="UP000315496">
    <property type="component" value="Chromosome 1"/>
</dbReference>
<evidence type="ECO:0000256" key="1">
    <source>
        <dbReference type="SAM" id="MobiDB-lite"/>
    </source>
</evidence>
<dbReference type="AlphaFoldDB" id="A0A4Z1SVV1"/>
<evidence type="ECO:0000256" key="2">
    <source>
        <dbReference type="SAM" id="Phobius"/>
    </source>
</evidence>
<organism evidence="3 4">
    <name type="scientific">Giardia muris</name>
    <dbReference type="NCBI Taxonomy" id="5742"/>
    <lineage>
        <taxon>Eukaryota</taxon>
        <taxon>Metamonada</taxon>
        <taxon>Diplomonadida</taxon>
        <taxon>Hexamitidae</taxon>
        <taxon>Giardiinae</taxon>
        <taxon>Giardia</taxon>
    </lineage>
</organism>
<keyword evidence="2" id="KW-0812">Transmembrane</keyword>
<dbReference type="EMBL" id="VDLU01000001">
    <property type="protein sequence ID" value="TNJ29750.1"/>
    <property type="molecule type" value="Genomic_DNA"/>
</dbReference>
<keyword evidence="2" id="KW-1133">Transmembrane helix</keyword>
<dbReference type="VEuPathDB" id="GiardiaDB:GMRT_11446"/>
<evidence type="ECO:0000313" key="3">
    <source>
        <dbReference type="EMBL" id="TNJ29750.1"/>
    </source>
</evidence>
<feature type="transmembrane region" description="Helical" evidence="2">
    <location>
        <begin position="872"/>
        <end position="891"/>
    </location>
</feature>
<keyword evidence="4" id="KW-1185">Reference proteome</keyword>
<evidence type="ECO:0000313" key="4">
    <source>
        <dbReference type="Proteomes" id="UP000315496"/>
    </source>
</evidence>
<name>A0A4Z1SVV1_GIAMU</name>
<feature type="compositionally biased region" description="Basic and acidic residues" evidence="1">
    <location>
        <begin position="137"/>
        <end position="147"/>
    </location>
</feature>
<dbReference type="OrthoDB" id="10253999at2759"/>
<comment type="caution">
    <text evidence="3">The sequence shown here is derived from an EMBL/GenBank/DDBJ whole genome shotgun (WGS) entry which is preliminary data.</text>
</comment>
<gene>
    <name evidence="3" type="ORF">GMRT_11446</name>
</gene>
<protein>
    <submittedName>
        <fullName evidence="3">Uncharacterized protein</fullName>
    </submittedName>
</protein>
<accession>A0A4Z1SVV1</accession>
<keyword evidence="2" id="KW-0472">Membrane</keyword>
<feature type="region of interest" description="Disordered" evidence="1">
    <location>
        <begin position="130"/>
        <end position="149"/>
    </location>
</feature>
<reference evidence="3 4" key="1">
    <citation type="submission" date="2019-05" db="EMBL/GenBank/DDBJ databases">
        <title>The compact genome of Giardia muris reveals important steps in the evolution of intestinal protozoan parasites.</title>
        <authorList>
            <person name="Xu F."/>
            <person name="Jimenez-Gonzalez A."/>
            <person name="Einarsson E."/>
            <person name="Astvaldsson A."/>
            <person name="Peirasmaki D."/>
            <person name="Eckmann L."/>
            <person name="Andersson J.O."/>
            <person name="Svard S.G."/>
            <person name="Jerlstrom-Hultqvist J."/>
        </authorList>
    </citation>
    <scope>NUCLEOTIDE SEQUENCE [LARGE SCALE GENOMIC DNA]</scope>
    <source>
        <strain evidence="3 4">Roberts-Thomson</strain>
    </source>
</reference>
<sequence length="1026" mass="113191">MACLKHHLRIPAVTGDCYSEWRHPTQLCAARCDASDLFLADTTPLACEYLTHAFLLDDGRFALIFLNSFSIYSTDDGVQSTQQVPEGIRDASYSGNIILLTTHTSMLLLFELRDKPERVCAISLSIPTEGPRSNVRGLRDPASKSDDPNDPLLQLINARQAKLLSATGSSARQEVATISIVSSALSKHFAYIGTNTHLGVYAVESLLAFRSRSGNLTLPEPVYTCDYQTNIIQIRVIQEGPTSVVTLVGLEDQCLYLTINPKLPTKPVNVSSPGGTGPGAGLQFTSGYLTAAASSPFLPDYWLVGSNIGVIYALTRRGNSLVTCKQLSPTAILEISFSPTLPDVFLVVTRQRLYLCRFISTICILAQFSSGTATGLVNGGFIQRQGVHFWNICDNGTFTRFSLGSKAMEWYSGMVTSFARQNPMLNAIYDRIPEEGDAILQDHLYICASIYARDLERAFTYTFSRFDALDSSSLSVTQKSEILRYLFELLKPAHNYLMGRTTMSMIQASTLARTLQNLCTFIPPSLPQERCLLPTENVQLQFTAYDLRFTLEGMCQRWLDAPEASRQTLRKQLERVLMEEVVKVLENVKSQPVATRVLMRCVMEILAYLSREKTEFTPYLILGQLSNIIEQNHYSLHIFAWPLLPSAVCLWGTIPLKPFFQAVVSSTKKSLLALSDEKTIRVDWAVEPIKALTTITVADVSGLVISEAASNAMGQPSATLVDFLRRLSSNRSNREVASLLNQVYKREDTIIQAMKRDDPSSKALSIVTDKYGVASQLALITSLYAASDTEDIIQYADTLTSAGLALLEAYNLELVKLAQESDVPLSPSASRTVTLGTPNYAAPKLDDAILGAFLDEHGMAPIHSHNSVFTPIVAPLPMLGAVYGLILVVFWPRAICHINSELEARSPAFSKLIGQLEHLLTNQMLVYNLSPNELIHPFLTPEASSIFEYQRVQMGLYHSITHLAKLYLEDFHASLASRGGSAELMAEKRENVACLGRIGQFLASARVTKLAESLDKFRADIATALS</sequence>
<proteinExistence type="predicted"/>